<dbReference type="SUPFAM" id="SSF51905">
    <property type="entry name" value="FAD/NAD(P)-binding domain"/>
    <property type="match status" value="1"/>
</dbReference>
<dbReference type="SUPFAM" id="SSF56425">
    <property type="entry name" value="Succinate dehydrogenase/fumarate reductase flavoprotein, catalytic domain"/>
    <property type="match status" value="1"/>
</dbReference>
<feature type="domain" description="FAD-dependent oxidoreductase 2 FAD-binding" evidence="5">
    <location>
        <begin position="12"/>
        <end position="501"/>
    </location>
</feature>
<name>A0A660C954_9PSEU</name>
<evidence type="ECO:0000256" key="2">
    <source>
        <dbReference type="ARBA" id="ARBA00022630"/>
    </source>
</evidence>
<dbReference type="Pfam" id="PF00890">
    <property type="entry name" value="FAD_binding_2"/>
    <property type="match status" value="1"/>
</dbReference>
<dbReference type="RefSeq" id="WP_030530963.1">
    <property type="nucleotide sequence ID" value="NZ_JOIJ01000003.1"/>
</dbReference>
<dbReference type="InterPro" id="IPR036188">
    <property type="entry name" value="FAD/NAD-bd_sf"/>
</dbReference>
<evidence type="ECO:0000256" key="4">
    <source>
        <dbReference type="ARBA" id="ARBA00023002"/>
    </source>
</evidence>
<reference evidence="6 7" key="1">
    <citation type="submission" date="2019-07" db="EMBL/GenBank/DDBJ databases">
        <title>R&amp;d 2014.</title>
        <authorList>
            <person name="Klenk H.-P."/>
        </authorList>
    </citation>
    <scope>NUCLEOTIDE SEQUENCE [LARGE SCALE GENOMIC DNA]</scope>
    <source>
        <strain evidence="6 7">DSM 43194</strain>
    </source>
</reference>
<evidence type="ECO:0000259" key="5">
    <source>
        <dbReference type="Pfam" id="PF00890"/>
    </source>
</evidence>
<dbReference type="InterPro" id="IPR003953">
    <property type="entry name" value="FAD-dep_OxRdtase_2_FAD-bd"/>
</dbReference>
<dbReference type="AlphaFoldDB" id="A0A660C954"/>
<evidence type="ECO:0000256" key="1">
    <source>
        <dbReference type="ARBA" id="ARBA00001974"/>
    </source>
</evidence>
<evidence type="ECO:0000256" key="3">
    <source>
        <dbReference type="ARBA" id="ARBA00022827"/>
    </source>
</evidence>
<dbReference type="PANTHER" id="PTHR43400">
    <property type="entry name" value="FUMARATE REDUCTASE"/>
    <property type="match status" value="1"/>
</dbReference>
<sequence>MTGNRDWDAEADVVIVGFGGAGACAAVEACDAGADVLVLDRFRGGGATAISGGVVYAGGGTDHQHAAGFTDTTEAMLDYLRLETAGVVSDETLGRFCAQSLDNLRWLERHGVPFEGSMAPRKTSYPTNEHYLYYSGNELAPPFSEVAPPAPRGHRAKGKGVSGKPLFAALRRAVARRPIGVRTQTRATRLITDGERVVGVEADEIRGTLARGLHRLLAAANLKLNIYYRPLGRILDRPIRRFERDHVVRRRFRARRGVVLAAGGFVFNRPLLARHAPAYRRGSSLGTIGDDGSGIALGEQVGGQTDRMHRVSAWRFYNPPLAMVEGVLVNNRGQRICNETYYGARIGDHVARQPDSEAYLIIDERIRAEAKRQVPRQTLWFQRLQAEYVLRIGHEKAEDLATLARRRGIDAGGLVRTVESYNADARAGTRDRMGKDPEHVRPLERGPFYAIDCSLRTQPAFPIPMITLGGLVVDEATGAVVRGDGAAVPGLYAAGRTAVGVCSESYVSGLSLADCVFSGRRAAAALTEQRHHEKEET</sequence>
<dbReference type="Proteomes" id="UP000317303">
    <property type="component" value="Unassembled WGS sequence"/>
</dbReference>
<dbReference type="PANTHER" id="PTHR43400:SF10">
    <property type="entry name" value="3-OXOSTEROID 1-DEHYDROGENASE"/>
    <property type="match status" value="1"/>
</dbReference>
<protein>
    <submittedName>
        <fullName evidence="6">3-oxo-5alpha-steroid 4-dehydrogenase</fullName>
    </submittedName>
</protein>
<keyword evidence="7" id="KW-1185">Reference proteome</keyword>
<dbReference type="InterPro" id="IPR050315">
    <property type="entry name" value="FAD-oxidoreductase_2"/>
</dbReference>
<proteinExistence type="predicted"/>
<keyword evidence="4" id="KW-0560">Oxidoreductase</keyword>
<comment type="caution">
    <text evidence="6">The sequence shown here is derived from an EMBL/GenBank/DDBJ whole genome shotgun (WGS) entry which is preliminary data.</text>
</comment>
<dbReference type="EMBL" id="VLJV01000001">
    <property type="protein sequence ID" value="TWH20088.1"/>
    <property type="molecule type" value="Genomic_DNA"/>
</dbReference>
<dbReference type="GO" id="GO:0008202">
    <property type="term" value="P:steroid metabolic process"/>
    <property type="evidence" value="ECO:0007669"/>
    <property type="project" value="UniProtKB-ARBA"/>
</dbReference>
<dbReference type="InterPro" id="IPR027477">
    <property type="entry name" value="Succ_DH/fumarate_Rdtase_cat_sf"/>
</dbReference>
<organism evidence="6 7">
    <name type="scientific">Prauserella rugosa</name>
    <dbReference type="NCBI Taxonomy" id="43354"/>
    <lineage>
        <taxon>Bacteria</taxon>
        <taxon>Bacillati</taxon>
        <taxon>Actinomycetota</taxon>
        <taxon>Actinomycetes</taxon>
        <taxon>Pseudonocardiales</taxon>
        <taxon>Pseudonocardiaceae</taxon>
        <taxon>Prauserella</taxon>
    </lineage>
</organism>
<dbReference type="PROSITE" id="PS51257">
    <property type="entry name" value="PROKAR_LIPOPROTEIN"/>
    <property type="match status" value="1"/>
</dbReference>
<accession>A0A660C954</accession>
<evidence type="ECO:0000313" key="7">
    <source>
        <dbReference type="Proteomes" id="UP000317303"/>
    </source>
</evidence>
<dbReference type="NCBIfam" id="NF005511">
    <property type="entry name" value="PRK07121.1-4"/>
    <property type="match status" value="1"/>
</dbReference>
<comment type="cofactor">
    <cofactor evidence="1">
        <name>FAD</name>
        <dbReference type="ChEBI" id="CHEBI:57692"/>
    </cofactor>
</comment>
<gene>
    <name evidence="6" type="ORF">JD82_01928</name>
</gene>
<dbReference type="PRINTS" id="PR00411">
    <property type="entry name" value="PNDRDTASEI"/>
</dbReference>
<keyword evidence="3" id="KW-0274">FAD</keyword>
<dbReference type="Gene3D" id="3.50.50.60">
    <property type="entry name" value="FAD/NAD(P)-binding domain"/>
    <property type="match status" value="2"/>
</dbReference>
<evidence type="ECO:0000313" key="6">
    <source>
        <dbReference type="EMBL" id="TWH20088.1"/>
    </source>
</evidence>
<dbReference type="OrthoDB" id="9813348at2"/>
<keyword evidence="2" id="KW-0285">Flavoprotein</keyword>
<dbReference type="GO" id="GO:0033765">
    <property type="term" value="F:steroid dehydrogenase activity, acting on the CH-CH group of donors"/>
    <property type="evidence" value="ECO:0007669"/>
    <property type="project" value="UniProtKB-ARBA"/>
</dbReference>
<dbReference type="Gene3D" id="3.90.700.10">
    <property type="entry name" value="Succinate dehydrogenase/fumarate reductase flavoprotein, catalytic domain"/>
    <property type="match status" value="1"/>
</dbReference>